<dbReference type="eggNOG" id="ENOG502S4U8">
    <property type="taxonomic scope" value="Eukaryota"/>
</dbReference>
<proteinExistence type="predicted"/>
<feature type="compositionally biased region" description="Polar residues" evidence="1">
    <location>
        <begin position="437"/>
        <end position="449"/>
    </location>
</feature>
<accession>S2K559</accession>
<dbReference type="Proteomes" id="UP000014254">
    <property type="component" value="Unassembled WGS sequence"/>
</dbReference>
<organism evidence="3 4">
    <name type="scientific">Mucor circinelloides f. circinelloides (strain 1006PhL)</name>
    <name type="common">Mucormycosis agent</name>
    <name type="synonym">Calyptromyces circinelloides</name>
    <dbReference type="NCBI Taxonomy" id="1220926"/>
    <lineage>
        <taxon>Eukaryota</taxon>
        <taxon>Fungi</taxon>
        <taxon>Fungi incertae sedis</taxon>
        <taxon>Mucoromycota</taxon>
        <taxon>Mucoromycotina</taxon>
        <taxon>Mucoromycetes</taxon>
        <taxon>Mucorales</taxon>
        <taxon>Mucorineae</taxon>
        <taxon>Mucoraceae</taxon>
        <taxon>Mucor</taxon>
    </lineage>
</organism>
<dbReference type="OrthoDB" id="7875889at2759"/>
<dbReference type="EMBL" id="KE123920">
    <property type="protein sequence ID" value="EPB90503.1"/>
    <property type="molecule type" value="Genomic_DNA"/>
</dbReference>
<feature type="region of interest" description="Disordered" evidence="1">
    <location>
        <begin position="426"/>
        <end position="449"/>
    </location>
</feature>
<reference evidence="4" key="1">
    <citation type="submission" date="2013-05" db="EMBL/GenBank/DDBJ databases">
        <title>The Genome sequence of Mucor circinelloides f. circinelloides 1006PhL.</title>
        <authorList>
            <consortium name="The Broad Institute Genomics Platform"/>
            <person name="Cuomo C."/>
            <person name="Earl A."/>
            <person name="Findley K."/>
            <person name="Lee S.C."/>
            <person name="Walker B."/>
            <person name="Young S."/>
            <person name="Zeng Q."/>
            <person name="Gargeya S."/>
            <person name="Fitzgerald M."/>
            <person name="Haas B."/>
            <person name="Abouelleil A."/>
            <person name="Allen A.W."/>
            <person name="Alvarado L."/>
            <person name="Arachchi H.M."/>
            <person name="Berlin A.M."/>
            <person name="Chapman S.B."/>
            <person name="Gainer-Dewar J."/>
            <person name="Goldberg J."/>
            <person name="Griggs A."/>
            <person name="Gujja S."/>
            <person name="Hansen M."/>
            <person name="Howarth C."/>
            <person name="Imamovic A."/>
            <person name="Ireland A."/>
            <person name="Larimer J."/>
            <person name="McCowan C."/>
            <person name="Murphy C."/>
            <person name="Pearson M."/>
            <person name="Poon T.W."/>
            <person name="Priest M."/>
            <person name="Roberts A."/>
            <person name="Saif S."/>
            <person name="Shea T."/>
            <person name="Sisk P."/>
            <person name="Sykes S."/>
            <person name="Wortman J."/>
            <person name="Nusbaum C."/>
            <person name="Birren B."/>
        </authorList>
    </citation>
    <scope>NUCLEOTIDE SEQUENCE [LARGE SCALE GENOMIC DNA]</scope>
    <source>
        <strain evidence="4">1006PhL</strain>
    </source>
</reference>
<dbReference type="AlphaFoldDB" id="S2K559"/>
<gene>
    <name evidence="3" type="ORF">HMPREF1544_02712</name>
</gene>
<evidence type="ECO:0000259" key="2">
    <source>
        <dbReference type="Pfam" id="PF25482"/>
    </source>
</evidence>
<keyword evidence="4" id="KW-1185">Reference proteome</keyword>
<evidence type="ECO:0000313" key="4">
    <source>
        <dbReference type="Proteomes" id="UP000014254"/>
    </source>
</evidence>
<evidence type="ECO:0000256" key="1">
    <source>
        <dbReference type="SAM" id="MobiDB-lite"/>
    </source>
</evidence>
<dbReference type="STRING" id="1220926.S2K559"/>
<feature type="compositionally biased region" description="Acidic residues" evidence="1">
    <location>
        <begin position="129"/>
        <end position="139"/>
    </location>
</feature>
<dbReference type="Pfam" id="PF25482">
    <property type="entry name" value="DUF7905"/>
    <property type="match status" value="1"/>
</dbReference>
<sequence length="796" mass="91173">MAKANLKIYPLFFFTKKQYGEFFHGLKKLEETTKTEIKYDFYERCFDITADKQESCLEAETLIIQRLLPRYNEQIDKNYLHGTFEDLSMINHASQEPQHTPTPTHALQQITLPGKPLDIHNADEHQYADDEDDNVNEGNDDTRSNTDLDTEYGSETVVVKTFNISPQIRSLEDFLIGPLQHNMQNADYMKLIPQMTGTACTLNGRSIKIEGAMDDVKEAYQKFAVIQKTYIGLSKKTLVPCLHFHSNRVFRVYYCHLSTYRYNSYVQHHYEKFEKPGDYHVVLPVFLDENTNEFGPPKDLIMGYSEPQPGRDYSRGASLNQPMRQSSDSGNALEKAMQLVQDAMRRSSINSIPSSSNSAVVDPNDSDCFQPPLWGLDRDFNTVYNTGDSEYIASDRLAQAFTPPPPVPTSKMSMLKDFPLLQTDLRRAASSSSSSSKQSTEYKPSLSIGNSPKRRVLRIVPQKASSGILSPSPSPIYFTDQINTIKNYNYNNIKTTLSKGLETVRGFKGEIKLYAKIGKVMWTVKSPEVNGRIWEYNQIIDIVMREYGTLPKFTNMTTKEERIINLLASEEIIRDAHCHSKTAIYEFHCSARNSPSLPYKPIVLHMNQGIIDVRKVVLGEQTVAEVDWVSLDRRYDFQLALTAKHLARCDVKPYTTFNKWVSVCPITRHMSFENIPNFLKVEYVIFKQTTRYTYTFPFVIDIIRVEKVPLKPVPNSRKINAYPGSGDAWYDFEIHNTFNDAPFKSNLKLDIGCEASWKVEDILQSNDPANDTITNYVKNLIIFIERIESVLNKMSE</sequence>
<name>S2K559_MUCC1</name>
<evidence type="ECO:0000313" key="3">
    <source>
        <dbReference type="EMBL" id="EPB90503.1"/>
    </source>
</evidence>
<feature type="region of interest" description="Disordered" evidence="1">
    <location>
        <begin position="127"/>
        <end position="150"/>
    </location>
</feature>
<dbReference type="OMA" id="WKVEDIL"/>
<dbReference type="InterPro" id="IPR057227">
    <property type="entry name" value="DUF7905"/>
</dbReference>
<dbReference type="VEuPathDB" id="FungiDB:HMPREF1544_02712"/>
<dbReference type="InParanoid" id="S2K559"/>
<feature type="domain" description="DUF7905" evidence="2">
    <location>
        <begin position="480"/>
        <end position="766"/>
    </location>
</feature>
<protein>
    <recommendedName>
        <fullName evidence="2">DUF7905 domain-containing protein</fullName>
    </recommendedName>
</protein>